<comment type="caution">
    <text evidence="5">The sequence shown here is derived from an EMBL/GenBank/DDBJ whole genome shotgun (WGS) entry which is preliminary data.</text>
</comment>
<sequence>MIKDYSSYTLFDWLTLSVYLVATLLLAYLVRINSLLKGTPGEVRKLTDSPWQPAQLKEIYERLRKHPVDYTAGLPPRQSRRYVVTGGSGLVGGFIVLQLLARGTPPESIRILDIRKTERNDMKTGPATKVDFAQTDITSKPSVKAAFTRPWHPSVAHLPMTVFHTAAVIIPSDRSKYVYAFPERVNVTGTQNVLEAAERAGADVLSCTSSGSIAIRPIEPFVSPWRLLLSPRAWPRYFWQVLDCRDFFGKPLRPHEEFFGNYPASKAVAERAVCAANRSGFRTGCIRPANGVYGSPADNILGDPLARAVMPTWATHIVQSFVHGANVAVAHLHHEAALLTPDSPQAGRPYVITDPNPPIAYDHMYTAIRTLSIHPFMVLSLPPALMLLLAHANEWWSVLPYKFPLLKGVIPDIRGDARYLKPGLFSICTHLVASNDESSRPVSEGGLGYKGVVTTMEGMVQQILEWNVEHAGENGQGYIARKAYTTSVSLADQIQKLGALSNTITTSGRYTSEE</sequence>
<gene>
    <name evidence="5" type="ORF">PGQ11_005751</name>
</gene>
<dbReference type="Proteomes" id="UP001390339">
    <property type="component" value="Unassembled WGS sequence"/>
</dbReference>
<dbReference type="Gene3D" id="3.40.50.720">
    <property type="entry name" value="NAD(P)-binding Rossmann-like Domain"/>
    <property type="match status" value="1"/>
</dbReference>
<feature type="transmembrane region" description="Helical" evidence="3">
    <location>
        <begin position="82"/>
        <end position="101"/>
    </location>
</feature>
<protein>
    <submittedName>
        <fullName evidence="5">3beta-hydroxysteroid-dehydrogenase/decarboxylase isoform 2</fullName>
    </submittedName>
</protein>
<comment type="similarity">
    <text evidence="2">Belongs to the NAD(P)-dependent epimerase/dehydratase family. Dihydroflavonol-4-reductase subfamily.</text>
</comment>
<evidence type="ECO:0000259" key="4">
    <source>
        <dbReference type="Pfam" id="PF01073"/>
    </source>
</evidence>
<dbReference type="PANTHER" id="PTHR10366">
    <property type="entry name" value="NAD DEPENDENT EPIMERASE/DEHYDRATASE"/>
    <property type="match status" value="1"/>
</dbReference>
<evidence type="ECO:0000256" key="2">
    <source>
        <dbReference type="ARBA" id="ARBA00023445"/>
    </source>
</evidence>
<dbReference type="InterPro" id="IPR036291">
    <property type="entry name" value="NAD(P)-bd_dom_sf"/>
</dbReference>
<name>A0ABR2JC86_9PEZI</name>
<keyword evidence="3" id="KW-0472">Membrane</keyword>
<dbReference type="SUPFAM" id="SSF51735">
    <property type="entry name" value="NAD(P)-binding Rossmann-fold domains"/>
    <property type="match status" value="1"/>
</dbReference>
<reference evidence="5 6" key="1">
    <citation type="journal article" date="2024" name="IMA Fungus">
        <title>Apiospora arundinis, a panoply of carbohydrate-active enzymes and secondary metabolites.</title>
        <authorList>
            <person name="Sorensen T."/>
            <person name="Petersen C."/>
            <person name="Muurmann A.T."/>
            <person name="Christiansen J.V."/>
            <person name="Brundto M.L."/>
            <person name="Overgaard C.K."/>
            <person name="Boysen A.T."/>
            <person name="Wollenberg R.D."/>
            <person name="Larsen T.O."/>
            <person name="Sorensen J.L."/>
            <person name="Nielsen K.L."/>
            <person name="Sondergaard T.E."/>
        </authorList>
    </citation>
    <scope>NUCLEOTIDE SEQUENCE [LARGE SCALE GENOMIC DNA]</scope>
    <source>
        <strain evidence="5 6">AAU 773</strain>
    </source>
</reference>
<organism evidence="5 6">
    <name type="scientific">Apiospora arundinis</name>
    <dbReference type="NCBI Taxonomy" id="335852"/>
    <lineage>
        <taxon>Eukaryota</taxon>
        <taxon>Fungi</taxon>
        <taxon>Dikarya</taxon>
        <taxon>Ascomycota</taxon>
        <taxon>Pezizomycotina</taxon>
        <taxon>Sordariomycetes</taxon>
        <taxon>Xylariomycetidae</taxon>
        <taxon>Amphisphaeriales</taxon>
        <taxon>Apiosporaceae</taxon>
        <taxon>Apiospora</taxon>
    </lineage>
</organism>
<accession>A0ABR2JC86</accession>
<feature type="domain" description="3-beta hydroxysteroid dehydrogenase/isomerase" evidence="4">
    <location>
        <begin position="83"/>
        <end position="213"/>
    </location>
</feature>
<keyword evidence="6" id="KW-1185">Reference proteome</keyword>
<evidence type="ECO:0000313" key="5">
    <source>
        <dbReference type="EMBL" id="KAK8875237.1"/>
    </source>
</evidence>
<evidence type="ECO:0000256" key="1">
    <source>
        <dbReference type="ARBA" id="ARBA00023002"/>
    </source>
</evidence>
<evidence type="ECO:0000313" key="6">
    <source>
        <dbReference type="Proteomes" id="UP001390339"/>
    </source>
</evidence>
<dbReference type="InterPro" id="IPR002225">
    <property type="entry name" value="3Beta_OHSteriod_DH/Estase"/>
</dbReference>
<evidence type="ECO:0000256" key="3">
    <source>
        <dbReference type="SAM" id="Phobius"/>
    </source>
</evidence>
<dbReference type="Pfam" id="PF01073">
    <property type="entry name" value="3Beta_HSD"/>
    <property type="match status" value="2"/>
</dbReference>
<keyword evidence="3" id="KW-0812">Transmembrane</keyword>
<feature type="domain" description="3-beta hydroxysteroid dehydrogenase/isomerase" evidence="4">
    <location>
        <begin position="258"/>
        <end position="366"/>
    </location>
</feature>
<proteinExistence type="inferred from homology"/>
<dbReference type="InterPro" id="IPR050425">
    <property type="entry name" value="NAD(P)_dehydrat-like"/>
</dbReference>
<dbReference type="PANTHER" id="PTHR10366:SF447">
    <property type="entry name" value="HYDROXYSTEROID DEHYDROGENASE_ISOMERASE FAMILY PROTEIN, PUTATIVE (AFU_ORTHOLOGUE AFUA_1G06450)-RELATED"/>
    <property type="match status" value="1"/>
</dbReference>
<dbReference type="EMBL" id="JAPCWZ010000003">
    <property type="protein sequence ID" value="KAK8875237.1"/>
    <property type="molecule type" value="Genomic_DNA"/>
</dbReference>
<feature type="transmembrane region" description="Helical" evidence="3">
    <location>
        <begin position="13"/>
        <end position="30"/>
    </location>
</feature>
<keyword evidence="1" id="KW-0560">Oxidoreductase</keyword>
<keyword evidence="3" id="KW-1133">Transmembrane helix</keyword>